<dbReference type="SUPFAM" id="SSF141868">
    <property type="entry name" value="EAL domain-like"/>
    <property type="match status" value="1"/>
</dbReference>
<proteinExistence type="predicted"/>
<evidence type="ECO:0000259" key="1">
    <source>
        <dbReference type="PROSITE" id="PS50883"/>
    </source>
</evidence>
<comment type="caution">
    <text evidence="3">The sequence shown here is derived from an EMBL/GenBank/DDBJ whole genome shotgun (WGS) entry which is preliminary data.</text>
</comment>
<dbReference type="Gene3D" id="3.30.70.270">
    <property type="match status" value="2"/>
</dbReference>
<dbReference type="GO" id="GO:0071111">
    <property type="term" value="F:cyclic-guanylate-specific phosphodiesterase activity"/>
    <property type="evidence" value="ECO:0007669"/>
    <property type="project" value="InterPro"/>
</dbReference>
<dbReference type="NCBIfam" id="TIGR00254">
    <property type="entry name" value="GGDEF"/>
    <property type="match status" value="2"/>
</dbReference>
<dbReference type="InterPro" id="IPR000014">
    <property type="entry name" value="PAS"/>
</dbReference>
<dbReference type="InterPro" id="IPR029787">
    <property type="entry name" value="Nucleotide_cyclase"/>
</dbReference>
<dbReference type="CDD" id="cd01948">
    <property type="entry name" value="EAL"/>
    <property type="match status" value="1"/>
</dbReference>
<dbReference type="PANTHER" id="PTHR33121:SF79">
    <property type="entry name" value="CYCLIC DI-GMP PHOSPHODIESTERASE PDED-RELATED"/>
    <property type="match status" value="1"/>
</dbReference>
<dbReference type="EMBL" id="JACOPQ010000002">
    <property type="protein sequence ID" value="MBC5736256.1"/>
    <property type="molecule type" value="Genomic_DNA"/>
</dbReference>
<feature type="domain" description="GGDEF" evidence="2">
    <location>
        <begin position="447"/>
        <end position="579"/>
    </location>
</feature>
<dbReference type="RefSeq" id="WP_186918603.1">
    <property type="nucleotide sequence ID" value="NZ_JACOPQ010000002.1"/>
</dbReference>
<dbReference type="InterPro" id="IPR043128">
    <property type="entry name" value="Rev_trsase/Diguanyl_cyclase"/>
</dbReference>
<dbReference type="InterPro" id="IPR013655">
    <property type="entry name" value="PAS_fold_3"/>
</dbReference>
<protein>
    <submittedName>
        <fullName evidence="3">EAL domain-containing protein</fullName>
    </submittedName>
</protein>
<dbReference type="SUPFAM" id="SSF55785">
    <property type="entry name" value="PYP-like sensor domain (PAS domain)"/>
    <property type="match status" value="1"/>
</dbReference>
<dbReference type="InterPro" id="IPR000160">
    <property type="entry name" value="GGDEF_dom"/>
</dbReference>
<dbReference type="SMART" id="SM00267">
    <property type="entry name" value="GGDEF"/>
    <property type="match status" value="2"/>
</dbReference>
<dbReference type="InterPro" id="IPR050706">
    <property type="entry name" value="Cyclic-di-GMP_PDE-like"/>
</dbReference>
<dbReference type="SMART" id="SM00052">
    <property type="entry name" value="EAL"/>
    <property type="match status" value="1"/>
</dbReference>
<dbReference type="Pfam" id="PF00990">
    <property type="entry name" value="GGDEF"/>
    <property type="match status" value="2"/>
</dbReference>
<gene>
    <name evidence="3" type="ORF">H8S62_04430</name>
</gene>
<dbReference type="InterPro" id="IPR001633">
    <property type="entry name" value="EAL_dom"/>
</dbReference>
<dbReference type="CDD" id="cd00130">
    <property type="entry name" value="PAS"/>
    <property type="match status" value="1"/>
</dbReference>
<dbReference type="Gene3D" id="3.30.450.20">
    <property type="entry name" value="PAS domain"/>
    <property type="match status" value="1"/>
</dbReference>
<dbReference type="SUPFAM" id="SSF55073">
    <property type="entry name" value="Nucleotide cyclase"/>
    <property type="match status" value="2"/>
</dbReference>
<dbReference type="PROSITE" id="PS50883">
    <property type="entry name" value="EAL"/>
    <property type="match status" value="1"/>
</dbReference>
<dbReference type="Proteomes" id="UP000607645">
    <property type="component" value="Unassembled WGS sequence"/>
</dbReference>
<dbReference type="InterPro" id="IPR001610">
    <property type="entry name" value="PAC"/>
</dbReference>
<dbReference type="CDD" id="cd01949">
    <property type="entry name" value="GGDEF"/>
    <property type="match status" value="2"/>
</dbReference>
<dbReference type="InterPro" id="IPR035919">
    <property type="entry name" value="EAL_sf"/>
</dbReference>
<feature type="domain" description="GGDEF" evidence="2">
    <location>
        <begin position="157"/>
        <end position="288"/>
    </location>
</feature>
<dbReference type="PROSITE" id="PS50887">
    <property type="entry name" value="GGDEF"/>
    <property type="match status" value="2"/>
</dbReference>
<evidence type="ECO:0000313" key="3">
    <source>
        <dbReference type="EMBL" id="MBC5736256.1"/>
    </source>
</evidence>
<sequence>MAYSEWSWVLGEVMDKMKAFVYVTDLETDEILFMNRNMKEAFGVADPEGQICWKVFQKDAARRCAFCPVNILTAEDGTDSYIWEEHNELTGRIYENYDSLMRWTDGRLVHFQQSIDVTETRRLYKYASIDELTGILNRRVGKERLRERLSAYRAAGRPLTLCMFDIDDLKHINDLYGHSAGDETIRRVVSAVKNSLGPEDFLFRLSGDEFVIVFSDAGQEQARALVEGVQAGLRSPAAGRAVTFCFGLLEISAARTLTVDEALSAVDERLYDQKRDLHIAHAARALGEGDASCAPALDYDAALLYDALIRSTDDYIYVTDMKSGTFRYPPAMAAEFALPCEVVENAAAVWGAKIHPDDRKAFLATNQEIADGRADRHCVEYRAMNRKGEWVWLRCRGQVMRDRDGAPTLFAGFITNLGKRNRVDHLTGLMNKFELEEELSRLLGQGASLALMIFGVDDLKRVNSLYDRTAGDEVLRLTAQKIQSFLPPNAGVYRMDGDEFGVIVRSGSREDVQSLYRELQVLFDRQQSFDGKKFCCTLSCGCAFSGPDAADCQSLLRHVHFALDFAKSSGKNQLRFFSREVLAHRERAMELTELLRESVEHGFEGFELYYQPVFLSGGETLSGAEALCRWRCGKYGPISPVEFIPLLEESGLIHQAGRWIFRQAVATCALWQKRMPGFLMGVNLSYLQLEDPTFLPFVSGVLEEFQIPPDCLVAELTESYLAANIQAVSEALLQLRRMRVMVSMDDFGTGYSSLGLLKHHPIDVVKIDRTFVQGARASAFDSAFLRFVSELCRSVGIRVCLEGVETRGELDFVKPFGLSFLQGFYFGRPVPRTEFERRFLPGGPAD</sequence>
<dbReference type="PANTHER" id="PTHR33121">
    <property type="entry name" value="CYCLIC DI-GMP PHOSPHODIESTERASE PDEF"/>
    <property type="match status" value="1"/>
</dbReference>
<dbReference type="Gene3D" id="3.20.20.450">
    <property type="entry name" value="EAL domain"/>
    <property type="match status" value="1"/>
</dbReference>
<evidence type="ECO:0000313" key="4">
    <source>
        <dbReference type="Proteomes" id="UP000607645"/>
    </source>
</evidence>
<dbReference type="SMART" id="SM00086">
    <property type="entry name" value="PAC"/>
    <property type="match status" value="1"/>
</dbReference>
<evidence type="ECO:0000259" key="2">
    <source>
        <dbReference type="PROSITE" id="PS50887"/>
    </source>
</evidence>
<organism evidence="3 4">
    <name type="scientific">Lawsonibacter faecis</name>
    <dbReference type="NCBI Taxonomy" id="2763052"/>
    <lineage>
        <taxon>Bacteria</taxon>
        <taxon>Bacillati</taxon>
        <taxon>Bacillota</taxon>
        <taxon>Clostridia</taxon>
        <taxon>Eubacteriales</taxon>
        <taxon>Oscillospiraceae</taxon>
        <taxon>Lawsonibacter</taxon>
    </lineage>
</organism>
<accession>A0A8J6JB83</accession>
<feature type="domain" description="EAL" evidence="1">
    <location>
        <begin position="588"/>
        <end position="843"/>
    </location>
</feature>
<dbReference type="Pfam" id="PF00563">
    <property type="entry name" value="EAL"/>
    <property type="match status" value="1"/>
</dbReference>
<reference evidence="3" key="1">
    <citation type="submission" date="2020-08" db="EMBL/GenBank/DDBJ databases">
        <title>Genome public.</title>
        <authorList>
            <person name="Liu C."/>
            <person name="Sun Q."/>
        </authorList>
    </citation>
    <scope>NUCLEOTIDE SEQUENCE</scope>
    <source>
        <strain evidence="3">NSJ-52</strain>
    </source>
</reference>
<name>A0A8J6JB83_9FIRM</name>
<dbReference type="AlphaFoldDB" id="A0A8J6JB83"/>
<keyword evidence="4" id="KW-1185">Reference proteome</keyword>
<dbReference type="InterPro" id="IPR035965">
    <property type="entry name" value="PAS-like_dom_sf"/>
</dbReference>
<dbReference type="Pfam" id="PF08447">
    <property type="entry name" value="PAS_3"/>
    <property type="match status" value="1"/>
</dbReference>